<name>A0ABN0NP65_9BACT</name>
<organism evidence="2 3">
    <name type="scientific">Prevotella disiens JCM 6334 = ATCC 29426</name>
    <dbReference type="NCBI Taxonomy" id="1235811"/>
    <lineage>
        <taxon>Bacteria</taxon>
        <taxon>Pseudomonadati</taxon>
        <taxon>Bacteroidota</taxon>
        <taxon>Bacteroidia</taxon>
        <taxon>Bacteroidales</taxon>
        <taxon>Prevotellaceae</taxon>
        <taxon>Prevotella</taxon>
    </lineage>
</organism>
<keyword evidence="1" id="KW-1133">Transmembrane helix</keyword>
<sequence length="39" mass="4726">MIIYQHLCSFFEISIVFLALPTILLRKDIGMLIRYRIRK</sequence>
<keyword evidence="1" id="KW-0812">Transmembrane</keyword>
<evidence type="ECO:0000313" key="2">
    <source>
        <dbReference type="EMBL" id="ERJ72022.1"/>
    </source>
</evidence>
<protein>
    <submittedName>
        <fullName evidence="2">Uncharacterized protein</fullName>
    </submittedName>
</protein>
<dbReference type="EMBL" id="AWUY01000270">
    <property type="protein sequence ID" value="ERJ72022.1"/>
    <property type="molecule type" value="Genomic_DNA"/>
</dbReference>
<evidence type="ECO:0000313" key="3">
    <source>
        <dbReference type="Proteomes" id="UP000016660"/>
    </source>
</evidence>
<reference evidence="2 3" key="1">
    <citation type="submission" date="2013-06" db="EMBL/GenBank/DDBJ databases">
        <authorList>
            <person name="Weinstock G."/>
            <person name="Sodergren E."/>
            <person name="Lobos E.A."/>
            <person name="Fulton L."/>
            <person name="Fulton R."/>
            <person name="Courtney L."/>
            <person name="Fronick C."/>
            <person name="O'Laughlin M."/>
            <person name="Godfrey J."/>
            <person name="Wilson R.M."/>
            <person name="Miner T."/>
            <person name="Farmer C."/>
            <person name="Delehaunty K."/>
            <person name="Cordes M."/>
            <person name="Minx P."/>
            <person name="Tomlinson C."/>
            <person name="Chen J."/>
            <person name="Wollam A."/>
            <person name="Pepin K.H."/>
            <person name="Bhonagiri V."/>
            <person name="Zhang X."/>
            <person name="Warren W."/>
            <person name="Mitreva M."/>
            <person name="Mardis E.R."/>
            <person name="Wilson R.K."/>
        </authorList>
    </citation>
    <scope>NUCLEOTIDE SEQUENCE [LARGE SCALE GENOMIC DNA]</scope>
    <source>
        <strain evidence="2 3">ATCC 29426</strain>
    </source>
</reference>
<keyword evidence="3" id="KW-1185">Reference proteome</keyword>
<proteinExistence type="predicted"/>
<evidence type="ECO:0000256" key="1">
    <source>
        <dbReference type="SAM" id="Phobius"/>
    </source>
</evidence>
<feature type="transmembrane region" description="Helical" evidence="1">
    <location>
        <begin position="6"/>
        <end position="25"/>
    </location>
</feature>
<comment type="caution">
    <text evidence="2">The sequence shown here is derived from an EMBL/GenBank/DDBJ whole genome shotgun (WGS) entry which is preliminary data.</text>
</comment>
<dbReference type="Proteomes" id="UP000016660">
    <property type="component" value="Unassembled WGS sequence"/>
</dbReference>
<accession>A0ABN0NP65</accession>
<keyword evidence="1" id="KW-0472">Membrane</keyword>
<gene>
    <name evidence="2" type="ORF">HMPREF0653_02481</name>
</gene>